<gene>
    <name evidence="1" type="ORF">RLOC_00002169</name>
</gene>
<dbReference type="Proteomes" id="UP000197619">
    <property type="component" value="Unassembled WGS sequence"/>
</dbReference>
<accession>A0A218VFX9</accession>
<keyword evidence="2" id="KW-1185">Reference proteome</keyword>
<reference evidence="1 2" key="1">
    <citation type="submission" date="2017-05" db="EMBL/GenBank/DDBJ databases">
        <title>Genome of assembly of the Bengalese finch, Lonchura striata domestica.</title>
        <authorList>
            <person name="Colquitt B.M."/>
            <person name="Brainard M.S."/>
        </authorList>
    </citation>
    <scope>NUCLEOTIDE SEQUENCE [LARGE SCALE GENOMIC DNA]</scope>
    <source>
        <strain evidence="1">White83orange57</strain>
    </source>
</reference>
<comment type="caution">
    <text evidence="1">The sequence shown here is derived from an EMBL/GenBank/DDBJ whole genome shotgun (WGS) entry which is preliminary data.</text>
</comment>
<organism evidence="1 2">
    <name type="scientific">Lonchura striata</name>
    <name type="common">white-rumped munia</name>
    <dbReference type="NCBI Taxonomy" id="40157"/>
    <lineage>
        <taxon>Eukaryota</taxon>
        <taxon>Metazoa</taxon>
        <taxon>Chordata</taxon>
        <taxon>Craniata</taxon>
        <taxon>Vertebrata</taxon>
        <taxon>Euteleostomi</taxon>
        <taxon>Archelosauria</taxon>
        <taxon>Archosauria</taxon>
        <taxon>Dinosauria</taxon>
        <taxon>Saurischia</taxon>
        <taxon>Theropoda</taxon>
        <taxon>Coelurosauria</taxon>
        <taxon>Aves</taxon>
        <taxon>Neognathae</taxon>
        <taxon>Neoaves</taxon>
        <taxon>Telluraves</taxon>
        <taxon>Australaves</taxon>
        <taxon>Passeriformes</taxon>
        <taxon>Passeroidea</taxon>
        <taxon>Estrildidae</taxon>
        <taxon>Estrildinae</taxon>
        <taxon>Lonchura</taxon>
    </lineage>
</organism>
<evidence type="ECO:0000313" key="1">
    <source>
        <dbReference type="EMBL" id="OWK64482.1"/>
    </source>
</evidence>
<evidence type="ECO:0000313" key="2">
    <source>
        <dbReference type="Proteomes" id="UP000197619"/>
    </source>
</evidence>
<protein>
    <submittedName>
        <fullName evidence="1">Uncharacterized protein</fullName>
    </submittedName>
</protein>
<name>A0A218VFX9_9PASE</name>
<proteinExistence type="predicted"/>
<dbReference type="EMBL" id="MUZQ01000002">
    <property type="protein sequence ID" value="OWK64482.1"/>
    <property type="molecule type" value="Genomic_DNA"/>
</dbReference>
<sequence length="57" mass="6478">MKFQKKTGSLIVDKCSKQQAAFSQKKLYEVVIHLMTCISGNLNCSLVFPPSWQSKKE</sequence>
<dbReference type="AlphaFoldDB" id="A0A218VFX9"/>